<proteinExistence type="inferred from homology"/>
<protein>
    <recommendedName>
        <fullName evidence="2">Rab GDP dissociation inhibitor</fullName>
    </recommendedName>
</protein>
<dbReference type="STRING" id="1754191.A0A1Y1VK29"/>
<dbReference type="AlphaFoldDB" id="A0A1Y1VK29"/>
<name>A0A1Y1VK29_9FUNG</name>
<evidence type="ECO:0000256" key="2">
    <source>
        <dbReference type="RuleBase" id="RU363124"/>
    </source>
</evidence>
<dbReference type="GO" id="GO:0007264">
    <property type="term" value="P:small GTPase-mediated signal transduction"/>
    <property type="evidence" value="ECO:0007669"/>
    <property type="project" value="InterPro"/>
</dbReference>
<dbReference type="GO" id="GO:0005737">
    <property type="term" value="C:cytoplasm"/>
    <property type="evidence" value="ECO:0007669"/>
    <property type="project" value="TreeGrafter"/>
</dbReference>
<dbReference type="PANTHER" id="PTHR11787:SF8">
    <property type="entry name" value="RAB GDP DISSOCIATION INHIBITOR"/>
    <property type="match status" value="1"/>
</dbReference>
<sequence>MEESYDVIVLGTGLTECIISGLLSVEGKKVLHLDNNEFYGGECASLNLAQLYEKFGKTDAPSESFGRPRDYNIDLVPKFSMSAGDFVQILVYTDVTKYLKFKQIEGSFVYQDGKIVKVPATEKEALTTSIFSLSEKNNLRKLFEFIQKYNIDDPSTTDGLDWEKVPMKDIYKKFNLENSTCDLCGHALALYNDDTYLDKPFKETFQKIVLYMNSVTRYGKSPFIYPLYGLGELSQGFARLSAIYGGTYMLNANVEEVVYENGVASGVKIDGKVTKASTVIGDPSYFKNKVQKKGQAIRAIYLLNHPLADTNNADSAQIIIPQKQLNRQHDIYVTCVSNAHKVAAPEHYIAMVSTIIETDNPEEEIAEAVKLLGDYEGKFIEISDLYEPLADGTTDHVFISKSYDATSHFETVSDDVKNLYNRITGKTLSLEGKLRKDILEEDEE</sequence>
<dbReference type="GO" id="GO:0015031">
    <property type="term" value="P:protein transport"/>
    <property type="evidence" value="ECO:0007669"/>
    <property type="project" value="InterPro"/>
</dbReference>
<reference evidence="3 4" key="1">
    <citation type="submission" date="2016-08" db="EMBL/GenBank/DDBJ databases">
        <title>Genomes of anaerobic fungi encode conserved fungal cellulosomes for biomass hydrolysis.</title>
        <authorList>
            <consortium name="DOE Joint Genome Institute"/>
            <person name="Haitjema C.H."/>
            <person name="Gilmore S.P."/>
            <person name="Henske J.K."/>
            <person name="Solomon K.V."/>
            <person name="De Groot R."/>
            <person name="Kuo A."/>
            <person name="Mondo S.J."/>
            <person name="Salamov A.A."/>
            <person name="Labutti K."/>
            <person name="Zhao Z."/>
            <person name="Chiniquy J."/>
            <person name="Barry K."/>
            <person name="Brewer H.M."/>
            <person name="Purvine S.O."/>
            <person name="Wright A.T."/>
            <person name="Boxma B."/>
            <person name="Van Alen T."/>
            <person name="Hackstein J.H."/>
            <person name="Baker S.E."/>
            <person name="Grigoriev I.V."/>
            <person name="O'Malley M.A."/>
        </authorList>
    </citation>
    <scope>NUCLEOTIDE SEQUENCE [LARGE SCALE GENOMIC DNA]</scope>
    <source>
        <strain evidence="4">finn</strain>
    </source>
</reference>
<dbReference type="GO" id="GO:0016192">
    <property type="term" value="P:vesicle-mediated transport"/>
    <property type="evidence" value="ECO:0007669"/>
    <property type="project" value="TreeGrafter"/>
</dbReference>
<reference evidence="3 4" key="2">
    <citation type="submission" date="2016-08" db="EMBL/GenBank/DDBJ databases">
        <title>Pervasive Adenine N6-methylation of Active Genes in Fungi.</title>
        <authorList>
            <consortium name="DOE Joint Genome Institute"/>
            <person name="Mondo S.J."/>
            <person name="Dannebaum R.O."/>
            <person name="Kuo R.C."/>
            <person name="Labutti K."/>
            <person name="Haridas S."/>
            <person name="Kuo A."/>
            <person name="Salamov A."/>
            <person name="Ahrendt S.R."/>
            <person name="Lipzen A."/>
            <person name="Sullivan W."/>
            <person name="Andreopoulos W.B."/>
            <person name="Clum A."/>
            <person name="Lindquist E."/>
            <person name="Daum C."/>
            <person name="Ramamoorthy G.K."/>
            <person name="Gryganskyi A."/>
            <person name="Culley D."/>
            <person name="Magnuson J.K."/>
            <person name="James T.Y."/>
            <person name="O'Malley M.A."/>
            <person name="Stajich J.E."/>
            <person name="Spatafora J.W."/>
            <person name="Visel A."/>
            <person name="Grigoriev I.V."/>
        </authorList>
    </citation>
    <scope>NUCLEOTIDE SEQUENCE [LARGE SCALE GENOMIC DNA]</scope>
    <source>
        <strain evidence="4">finn</strain>
    </source>
</reference>
<dbReference type="InterPro" id="IPR018203">
    <property type="entry name" value="GDP_dissociation_inhibitor"/>
</dbReference>
<dbReference type="InterPro" id="IPR000806">
    <property type="entry name" value="RabGDI"/>
</dbReference>
<dbReference type="OrthoDB" id="9446342at2759"/>
<gene>
    <name evidence="3" type="ORF">BCR36DRAFT_580302</name>
</gene>
<organism evidence="3 4">
    <name type="scientific">Piromyces finnis</name>
    <dbReference type="NCBI Taxonomy" id="1754191"/>
    <lineage>
        <taxon>Eukaryota</taxon>
        <taxon>Fungi</taxon>
        <taxon>Fungi incertae sedis</taxon>
        <taxon>Chytridiomycota</taxon>
        <taxon>Chytridiomycota incertae sedis</taxon>
        <taxon>Neocallimastigomycetes</taxon>
        <taxon>Neocallimastigales</taxon>
        <taxon>Neocallimastigaceae</taxon>
        <taxon>Piromyces</taxon>
    </lineage>
</organism>
<dbReference type="Gene3D" id="3.30.519.10">
    <property type="entry name" value="Guanine Nucleotide Dissociation Inhibitor, domain 2"/>
    <property type="match status" value="1"/>
</dbReference>
<evidence type="ECO:0000313" key="4">
    <source>
        <dbReference type="Proteomes" id="UP000193719"/>
    </source>
</evidence>
<dbReference type="Gene3D" id="1.10.405.10">
    <property type="entry name" value="Guanine Nucleotide Dissociation Inhibitor, domain 1"/>
    <property type="match status" value="1"/>
</dbReference>
<dbReference type="PANTHER" id="PTHR11787">
    <property type="entry name" value="RAB GDP-DISSOCIATION INHIBITOR"/>
    <property type="match status" value="1"/>
</dbReference>
<evidence type="ECO:0000256" key="1">
    <source>
        <dbReference type="ARBA" id="ARBA00005593"/>
    </source>
</evidence>
<comment type="similarity">
    <text evidence="1 2">Belongs to the Rab GDI family.</text>
</comment>
<dbReference type="EMBL" id="MCFH01000005">
    <property type="protein sequence ID" value="ORX57738.1"/>
    <property type="molecule type" value="Genomic_DNA"/>
</dbReference>
<comment type="caution">
    <text evidence="3">The sequence shown here is derived from an EMBL/GenBank/DDBJ whole genome shotgun (WGS) entry which is preliminary data.</text>
</comment>
<dbReference type="FunFam" id="1.10.405.10:FF:000011">
    <property type="entry name" value="Rab GDP dissociation inhibitor"/>
    <property type="match status" value="1"/>
</dbReference>
<dbReference type="Proteomes" id="UP000193719">
    <property type="component" value="Unassembled WGS sequence"/>
</dbReference>
<dbReference type="GO" id="GO:0005093">
    <property type="term" value="F:Rab GDP-dissociation inhibitor activity"/>
    <property type="evidence" value="ECO:0007669"/>
    <property type="project" value="InterPro"/>
</dbReference>
<dbReference type="SUPFAM" id="SSF51905">
    <property type="entry name" value="FAD/NAD(P)-binding domain"/>
    <property type="match status" value="2"/>
</dbReference>
<evidence type="ECO:0000313" key="3">
    <source>
        <dbReference type="EMBL" id="ORX57738.1"/>
    </source>
</evidence>
<dbReference type="PRINTS" id="PR00892">
    <property type="entry name" value="RABGDI"/>
</dbReference>
<dbReference type="SUPFAM" id="SSF54373">
    <property type="entry name" value="FAD-linked reductases, C-terminal domain"/>
    <property type="match status" value="1"/>
</dbReference>
<accession>A0A1Y1VK29</accession>
<keyword evidence="4" id="KW-1185">Reference proteome</keyword>
<dbReference type="PRINTS" id="PR00891">
    <property type="entry name" value="RABGDIREP"/>
</dbReference>
<dbReference type="Pfam" id="PF00996">
    <property type="entry name" value="GDI"/>
    <property type="match status" value="1"/>
</dbReference>
<dbReference type="InterPro" id="IPR036188">
    <property type="entry name" value="FAD/NAD-bd_sf"/>
</dbReference>
<dbReference type="Gene3D" id="3.50.50.60">
    <property type="entry name" value="FAD/NAD(P)-binding domain"/>
    <property type="match status" value="1"/>
</dbReference>